<reference evidence="9" key="1">
    <citation type="submission" date="2016-10" db="EMBL/GenBank/DDBJ databases">
        <authorList>
            <person name="Varghese N."/>
            <person name="Submissions S."/>
        </authorList>
    </citation>
    <scope>NUCLEOTIDE SEQUENCE [LARGE SCALE GENOMIC DNA]</scope>
    <source>
        <strain evidence="9">DSM 23920</strain>
    </source>
</reference>
<dbReference type="InterPro" id="IPR012944">
    <property type="entry name" value="SusD_RagB_dom"/>
</dbReference>
<keyword evidence="3" id="KW-0732">Signal</keyword>
<dbReference type="CDD" id="cd08977">
    <property type="entry name" value="SusD"/>
    <property type="match status" value="1"/>
</dbReference>
<dbReference type="GO" id="GO:0009279">
    <property type="term" value="C:cell outer membrane"/>
    <property type="evidence" value="ECO:0007669"/>
    <property type="project" value="UniProtKB-SubCell"/>
</dbReference>
<sequence length="495" mass="56185">MGTRIFLLSILLFFCSCQKFLRENPNGFLAADQYYKTPEQAKAAVNGTYEGLGKIFTVDLGVSVSAVFALEYITGYSNRPRPSGFEDDQFLRLDKIDPANSRLQAWWAAYYKAIENCNSVIENINNTKVLDTATSRQYLGQVYFLRAWYYFQLVRLFGDVPLKTTPTKDLDNIFIPKTPMAQVYDQVVKDLDMAAASNLPWTDQSGRVSLGAVKSLLAKVYITMAGYPLQKGKEYYIKAYEAAMEVVNSGKFELFDDYSELRDIAKQNTREHIFMLQRHPTEAASIIHFGYLPYPDQPISIQPAYGGAMAPEQSFYDSYAAADKRKAEQAFFYTRYPNYSNPNSIVQLPAPFIFKFWDALAEQTGRSGENFPLIRYADVLLICAEARAMADGGSTADAVAIGAYYQVRKRAMPGEQRPAILEVDQVLKERYWELCFEFQTWFDMLRTRKALDVPSGQIVPLLGYKAPRHIKAFTEADLKFPIPLAEIQKNPALKD</sequence>
<dbReference type="SUPFAM" id="SSF48452">
    <property type="entry name" value="TPR-like"/>
    <property type="match status" value="1"/>
</dbReference>
<evidence type="ECO:0000259" key="6">
    <source>
        <dbReference type="Pfam" id="PF07980"/>
    </source>
</evidence>
<keyword evidence="9" id="KW-1185">Reference proteome</keyword>
<dbReference type="OrthoDB" id="5694214at2"/>
<dbReference type="STRING" id="408074.SAMN05660909_01213"/>
<protein>
    <submittedName>
        <fullName evidence="8">SusD family protein</fullName>
    </submittedName>
</protein>
<evidence type="ECO:0000256" key="2">
    <source>
        <dbReference type="ARBA" id="ARBA00006275"/>
    </source>
</evidence>
<dbReference type="Pfam" id="PF14322">
    <property type="entry name" value="SusD-like_3"/>
    <property type="match status" value="1"/>
</dbReference>
<dbReference type="InterPro" id="IPR033985">
    <property type="entry name" value="SusD-like_N"/>
</dbReference>
<evidence type="ECO:0000313" key="9">
    <source>
        <dbReference type="Proteomes" id="UP000199656"/>
    </source>
</evidence>
<feature type="domain" description="RagB/SusD" evidence="6">
    <location>
        <begin position="324"/>
        <end position="494"/>
    </location>
</feature>
<proteinExistence type="inferred from homology"/>
<keyword evidence="5" id="KW-0998">Cell outer membrane</keyword>
<dbReference type="Proteomes" id="UP000199656">
    <property type="component" value="Unassembled WGS sequence"/>
</dbReference>
<evidence type="ECO:0000259" key="7">
    <source>
        <dbReference type="Pfam" id="PF14322"/>
    </source>
</evidence>
<comment type="subcellular location">
    <subcellularLocation>
        <location evidence="1">Cell outer membrane</location>
    </subcellularLocation>
</comment>
<evidence type="ECO:0000256" key="1">
    <source>
        <dbReference type="ARBA" id="ARBA00004442"/>
    </source>
</evidence>
<dbReference type="Gene3D" id="1.25.40.390">
    <property type="match status" value="1"/>
</dbReference>
<gene>
    <name evidence="8" type="ORF">SAMN05660909_01213</name>
</gene>
<dbReference type="EMBL" id="FNRL01000004">
    <property type="protein sequence ID" value="SEA22821.1"/>
    <property type="molecule type" value="Genomic_DNA"/>
</dbReference>
<dbReference type="RefSeq" id="WP_089759686.1">
    <property type="nucleotide sequence ID" value="NZ_BKAT01000005.1"/>
</dbReference>
<evidence type="ECO:0000313" key="8">
    <source>
        <dbReference type="EMBL" id="SEA22821.1"/>
    </source>
</evidence>
<dbReference type="Pfam" id="PF07980">
    <property type="entry name" value="SusD_RagB"/>
    <property type="match status" value="1"/>
</dbReference>
<dbReference type="PROSITE" id="PS51257">
    <property type="entry name" value="PROKAR_LIPOPROTEIN"/>
    <property type="match status" value="1"/>
</dbReference>
<evidence type="ECO:0000256" key="5">
    <source>
        <dbReference type="ARBA" id="ARBA00023237"/>
    </source>
</evidence>
<name>A0A1H3ZHE6_9BACT</name>
<feature type="domain" description="SusD-like N-terminal" evidence="7">
    <location>
        <begin position="94"/>
        <end position="221"/>
    </location>
</feature>
<evidence type="ECO:0000256" key="3">
    <source>
        <dbReference type="ARBA" id="ARBA00022729"/>
    </source>
</evidence>
<keyword evidence="4" id="KW-0472">Membrane</keyword>
<dbReference type="InterPro" id="IPR011990">
    <property type="entry name" value="TPR-like_helical_dom_sf"/>
</dbReference>
<dbReference type="AlphaFoldDB" id="A0A1H3ZHE6"/>
<comment type="similarity">
    <text evidence="2">Belongs to the SusD family.</text>
</comment>
<organism evidence="8 9">
    <name type="scientific">Chitinophaga terrae</name>
    <name type="common">ex Kim and Jung 2007</name>
    <dbReference type="NCBI Taxonomy" id="408074"/>
    <lineage>
        <taxon>Bacteria</taxon>
        <taxon>Pseudomonadati</taxon>
        <taxon>Bacteroidota</taxon>
        <taxon>Chitinophagia</taxon>
        <taxon>Chitinophagales</taxon>
        <taxon>Chitinophagaceae</taxon>
        <taxon>Chitinophaga</taxon>
    </lineage>
</organism>
<evidence type="ECO:0000256" key="4">
    <source>
        <dbReference type="ARBA" id="ARBA00023136"/>
    </source>
</evidence>
<accession>A0A1H3ZHE6</accession>